<comment type="caution">
    <text evidence="1">Lacks conserved residue(s) required for the propagation of feature annotation.</text>
</comment>
<sequence length="285" mass="31883">TTSDASSMSPKMSLTICGEKGTSIPVLFPKGSLKKADMCQTSVELDKKFTSICKVRLEIEDARNGEIWHCREVKLQHRKSKEILEFPFLQNFADAEGCTVAELPVLTAGFHFSTVKEYVLYITTAASLESGTDADVYVTLRGLLGDTGRRKLTRKGEDLFTKGKVDVFQVEAVDVGSLQELVVDKGKGSDWQLEKIIVHEPTFAGTKTLFMAQTWLKDGKKSASVTLKATEIQERRSTAVLPLKKQQMKSEGTWRIYFTKLCEETTEEFEKSVKNISKLVLVFYG</sequence>
<comment type="caution">
    <text evidence="3">The sequence shown here is derived from an EMBL/GenBank/DDBJ whole genome shotgun (WGS) entry which is preliminary data.</text>
</comment>
<dbReference type="InterPro" id="IPR036392">
    <property type="entry name" value="PLAT/LH2_dom_sf"/>
</dbReference>
<feature type="non-terminal residue" evidence="3">
    <location>
        <position position="1"/>
    </location>
</feature>
<organism evidence="3 4">
    <name type="scientific">Chelydra serpentina</name>
    <name type="common">Snapping turtle</name>
    <name type="synonym">Testudo serpentina</name>
    <dbReference type="NCBI Taxonomy" id="8475"/>
    <lineage>
        <taxon>Eukaryota</taxon>
        <taxon>Metazoa</taxon>
        <taxon>Chordata</taxon>
        <taxon>Craniata</taxon>
        <taxon>Vertebrata</taxon>
        <taxon>Euteleostomi</taxon>
        <taxon>Archelosauria</taxon>
        <taxon>Testudinata</taxon>
        <taxon>Testudines</taxon>
        <taxon>Cryptodira</taxon>
        <taxon>Durocryptodira</taxon>
        <taxon>Americhelydia</taxon>
        <taxon>Chelydroidea</taxon>
        <taxon>Chelydridae</taxon>
        <taxon>Chelydra</taxon>
    </lineage>
</organism>
<dbReference type="AlphaFoldDB" id="A0A8T1THQ2"/>
<evidence type="ECO:0000259" key="2">
    <source>
        <dbReference type="PROSITE" id="PS50095"/>
    </source>
</evidence>
<dbReference type="Pfam" id="PF01477">
    <property type="entry name" value="PLAT"/>
    <property type="match status" value="1"/>
</dbReference>
<dbReference type="InterPro" id="IPR001024">
    <property type="entry name" value="PLAT/LH2_dom"/>
</dbReference>
<proteinExistence type="predicted"/>
<reference evidence="3 4" key="1">
    <citation type="journal article" date="2020" name="G3 (Bethesda)">
        <title>Draft Genome of the Common Snapping Turtle, Chelydra serpentina, a Model for Phenotypic Plasticity in Reptiles.</title>
        <authorList>
            <person name="Das D."/>
            <person name="Singh S.K."/>
            <person name="Bierstedt J."/>
            <person name="Erickson A."/>
            <person name="Galli G.L.J."/>
            <person name="Crossley D.A. 2nd"/>
            <person name="Rhen T."/>
        </authorList>
    </citation>
    <scope>NUCLEOTIDE SEQUENCE [LARGE SCALE GENOMIC DNA]</scope>
    <source>
        <strain evidence="3">KW</strain>
    </source>
</reference>
<feature type="domain" description="PLAT" evidence="2">
    <location>
        <begin position="116"/>
        <end position="230"/>
    </location>
</feature>
<dbReference type="InterPro" id="IPR052970">
    <property type="entry name" value="Inner_ear_hair_cell_LOXHD"/>
</dbReference>
<dbReference type="PANTHER" id="PTHR45901">
    <property type="entry name" value="PROTEIN CBG12474"/>
    <property type="match status" value="1"/>
</dbReference>
<keyword evidence="4" id="KW-1185">Reference proteome</keyword>
<dbReference type="EMBL" id="JAHGAV010000004">
    <property type="protein sequence ID" value="KAG6940539.1"/>
    <property type="molecule type" value="Genomic_DNA"/>
</dbReference>
<dbReference type="Proteomes" id="UP000765507">
    <property type="component" value="Unassembled WGS sequence"/>
</dbReference>
<gene>
    <name evidence="3" type="ORF">G0U57_015942</name>
</gene>
<evidence type="ECO:0000313" key="4">
    <source>
        <dbReference type="Proteomes" id="UP000765507"/>
    </source>
</evidence>
<evidence type="ECO:0000256" key="1">
    <source>
        <dbReference type="PROSITE-ProRule" id="PRU00152"/>
    </source>
</evidence>
<dbReference type="OrthoDB" id="9895813at2759"/>
<dbReference type="PROSITE" id="PS50095">
    <property type="entry name" value="PLAT"/>
    <property type="match status" value="1"/>
</dbReference>
<dbReference type="PANTHER" id="PTHR45901:SF7">
    <property type="entry name" value="OXYGEN-REGULATED PROTEIN 1"/>
    <property type="match status" value="1"/>
</dbReference>
<dbReference type="Gene3D" id="2.60.60.20">
    <property type="entry name" value="PLAT/LH2 domain"/>
    <property type="match status" value="2"/>
</dbReference>
<protein>
    <submittedName>
        <fullName evidence="3">Lipoxygenase homology domains 1</fullName>
    </submittedName>
</protein>
<feature type="non-terminal residue" evidence="3">
    <location>
        <position position="285"/>
    </location>
</feature>
<accession>A0A8T1THQ2</accession>
<name>A0A8T1THQ2_CHESE</name>
<dbReference type="SUPFAM" id="SSF49723">
    <property type="entry name" value="Lipase/lipooxygenase domain (PLAT/LH2 domain)"/>
    <property type="match status" value="2"/>
</dbReference>
<evidence type="ECO:0000313" key="3">
    <source>
        <dbReference type="EMBL" id="KAG6940539.1"/>
    </source>
</evidence>